<name>A0A1X0NP37_9TRYP</name>
<reference evidence="1 2" key="1">
    <citation type="submission" date="2017-03" db="EMBL/GenBank/DDBJ databases">
        <title>An alternative strategy for trypanosome survival in the mammalian bloodstream revealed through genome and transcriptome analysis of the ubiquitous bovine parasite Trypanosoma (Megatrypanum) theileri.</title>
        <authorList>
            <person name="Kelly S."/>
            <person name="Ivens A."/>
            <person name="Mott A."/>
            <person name="O'Neill E."/>
            <person name="Emms D."/>
            <person name="Macleod O."/>
            <person name="Voorheis P."/>
            <person name="Matthews J."/>
            <person name="Matthews K."/>
            <person name="Carrington M."/>
        </authorList>
    </citation>
    <scope>NUCLEOTIDE SEQUENCE [LARGE SCALE GENOMIC DNA]</scope>
    <source>
        <strain evidence="1">Edinburgh</strain>
    </source>
</reference>
<protein>
    <submittedName>
        <fullName evidence="1">Uncharacterized protein</fullName>
    </submittedName>
</protein>
<dbReference type="EMBL" id="NBCO01000028">
    <property type="protein sequence ID" value="ORC86476.1"/>
    <property type="molecule type" value="Genomic_DNA"/>
</dbReference>
<organism evidence="1 2">
    <name type="scientific">Trypanosoma theileri</name>
    <dbReference type="NCBI Taxonomy" id="67003"/>
    <lineage>
        <taxon>Eukaryota</taxon>
        <taxon>Discoba</taxon>
        <taxon>Euglenozoa</taxon>
        <taxon>Kinetoplastea</taxon>
        <taxon>Metakinetoplastina</taxon>
        <taxon>Trypanosomatida</taxon>
        <taxon>Trypanosomatidae</taxon>
        <taxon>Trypanosoma</taxon>
    </lineage>
</organism>
<evidence type="ECO:0000313" key="1">
    <source>
        <dbReference type="EMBL" id="ORC86476.1"/>
    </source>
</evidence>
<dbReference type="GeneID" id="39988003"/>
<dbReference type="VEuPathDB" id="TriTrypDB:TM35_000281920"/>
<gene>
    <name evidence="1" type="ORF">TM35_000281920</name>
</gene>
<dbReference type="Pfam" id="PF05462">
    <property type="entry name" value="Dicty_CAR"/>
    <property type="match status" value="1"/>
</dbReference>
<dbReference type="Proteomes" id="UP000192257">
    <property type="component" value="Unassembled WGS sequence"/>
</dbReference>
<dbReference type="AlphaFoldDB" id="A0A1X0NP37"/>
<evidence type="ECO:0000313" key="2">
    <source>
        <dbReference type="Proteomes" id="UP000192257"/>
    </source>
</evidence>
<sequence>MFPPLCGNIFLLCRRRVNHSGRIPSPAPTTTLHILKGFFASKRGFFLSSRFLLRNKITWRFLSPLFLQFEVFGTREATATTTTTSQIMANPARIHKHCPEEHHGGFCW</sequence>
<keyword evidence="2" id="KW-1185">Reference proteome</keyword>
<dbReference type="RefSeq" id="XP_028880542.1">
    <property type="nucleotide sequence ID" value="XM_029028223.1"/>
</dbReference>
<proteinExistence type="predicted"/>
<accession>A0A1X0NP37</accession>
<comment type="caution">
    <text evidence="1">The sequence shown here is derived from an EMBL/GenBank/DDBJ whole genome shotgun (WGS) entry which is preliminary data.</text>
</comment>